<accession>Q1R4N1</accession>
<dbReference type="AlphaFoldDB" id="Q1R4N1"/>
<name>Q1R4N1_ECOUT</name>
<reference evidence="1 2" key="1">
    <citation type="journal article" date="2006" name="Proc. Natl. Acad. Sci. U.S.A.">
        <title>Identification of genes subject to positive selection in uropathogenic strains of Escherichia coli: a comparative genomics approach.</title>
        <authorList>
            <person name="Chen S.L."/>
            <person name="Hung C.S."/>
            <person name="Xu J."/>
            <person name="Reigstad C.S."/>
            <person name="Magrini V."/>
            <person name="Sabo A."/>
            <person name="Blasiar D."/>
            <person name="Bieri T."/>
            <person name="Meyer R.R."/>
            <person name="Ozersky P."/>
            <person name="Armstrong J.R."/>
            <person name="Fulton R.S."/>
            <person name="Latreille J.P."/>
            <person name="Spieth J."/>
            <person name="Hooton T.M."/>
            <person name="Mardis E.R."/>
            <person name="Hultgren S.J."/>
            <person name="Gordon J.I."/>
        </authorList>
    </citation>
    <scope>NUCLEOTIDE SEQUENCE [LARGE SCALE GENOMIC DNA]</scope>
    <source>
        <strain evidence="2">UTI89 / UPEC</strain>
    </source>
</reference>
<organism evidence="1 2">
    <name type="scientific">Escherichia coli (strain UTI89 / UPEC)</name>
    <dbReference type="NCBI Taxonomy" id="364106"/>
    <lineage>
        <taxon>Bacteria</taxon>
        <taxon>Pseudomonadati</taxon>
        <taxon>Pseudomonadota</taxon>
        <taxon>Gammaproteobacteria</taxon>
        <taxon>Enterobacterales</taxon>
        <taxon>Enterobacteriaceae</taxon>
        <taxon>Escherichia</taxon>
    </lineage>
</organism>
<dbReference type="KEGG" id="eci:UTI89_C4256"/>
<gene>
    <name evidence="1" type="ordered locus">UTI89_C4256</name>
</gene>
<dbReference type="EMBL" id="CP000243">
    <property type="protein sequence ID" value="ABE09683.1"/>
    <property type="molecule type" value="Genomic_DNA"/>
</dbReference>
<sequence length="111" mass="13112">MIDPNEGYQDPRARRQWRRHNFSNASERARLSRSATPFFATTTKSIAGSSCWRRRKLSRVRRLIRLRSWARRTFFLATVRPIRGCPSEFRRPRMVICGVPARCGCWKTNVN</sequence>
<evidence type="ECO:0000313" key="2">
    <source>
        <dbReference type="Proteomes" id="UP000001952"/>
    </source>
</evidence>
<dbReference type="Proteomes" id="UP000001952">
    <property type="component" value="Chromosome"/>
</dbReference>
<dbReference type="HOGENOM" id="CLU_2154383_0_0_6"/>
<protein>
    <submittedName>
        <fullName evidence="1">Uncharacterized protein</fullName>
    </submittedName>
</protein>
<proteinExistence type="predicted"/>
<evidence type="ECO:0000313" key="1">
    <source>
        <dbReference type="EMBL" id="ABE09683.1"/>
    </source>
</evidence>